<evidence type="ECO:0000313" key="16">
    <source>
        <dbReference type="RefSeq" id="XP_049303838.1"/>
    </source>
</evidence>
<dbReference type="PANTHER" id="PTHR11690">
    <property type="entry name" value="AMILORIDE-SENSITIVE SODIUM CHANNEL-RELATED"/>
    <property type="match status" value="1"/>
</dbReference>
<comment type="subcellular location">
    <subcellularLocation>
        <location evidence="1">Membrane</location>
        <topology evidence="1">Multi-pass membrane protein</topology>
    </subcellularLocation>
</comment>
<dbReference type="RefSeq" id="XP_049303838.1">
    <property type="nucleotide sequence ID" value="XM_049447881.1"/>
</dbReference>
<comment type="similarity">
    <text evidence="2 12">Belongs to the amiloride-sensitive sodium channel (TC 1.A.6) family.</text>
</comment>
<keyword evidence="6 13" id="KW-1133">Transmembrane helix</keyword>
<keyword evidence="9 13" id="KW-0472">Membrane</keyword>
<evidence type="ECO:0000256" key="10">
    <source>
        <dbReference type="ARBA" id="ARBA00023201"/>
    </source>
</evidence>
<keyword evidence="11 12" id="KW-0407">Ion channel</keyword>
<dbReference type="InterPro" id="IPR017896">
    <property type="entry name" value="4Fe4S_Fe-S-bd"/>
</dbReference>
<feature type="transmembrane region" description="Helical" evidence="13">
    <location>
        <begin position="380"/>
        <end position="406"/>
    </location>
</feature>
<evidence type="ECO:0000256" key="7">
    <source>
        <dbReference type="ARBA" id="ARBA00023053"/>
    </source>
</evidence>
<evidence type="ECO:0000256" key="8">
    <source>
        <dbReference type="ARBA" id="ARBA00023065"/>
    </source>
</evidence>
<dbReference type="Proteomes" id="UP001652620">
    <property type="component" value="Chromosome 2"/>
</dbReference>
<dbReference type="Gene3D" id="2.60.470.10">
    <property type="entry name" value="Acid-sensing ion channels like domains"/>
    <property type="match status" value="1"/>
</dbReference>
<keyword evidence="4 12" id="KW-0894">Sodium channel</keyword>
<dbReference type="InterPro" id="IPR001873">
    <property type="entry name" value="ENaC"/>
</dbReference>
<name>A0ABM3J3M5_BACDO</name>
<organism evidence="15 16">
    <name type="scientific">Bactrocera dorsalis</name>
    <name type="common">Oriental fruit fly</name>
    <name type="synonym">Dacus dorsalis</name>
    <dbReference type="NCBI Taxonomy" id="27457"/>
    <lineage>
        <taxon>Eukaryota</taxon>
        <taxon>Metazoa</taxon>
        <taxon>Ecdysozoa</taxon>
        <taxon>Arthropoda</taxon>
        <taxon>Hexapoda</taxon>
        <taxon>Insecta</taxon>
        <taxon>Pterygota</taxon>
        <taxon>Neoptera</taxon>
        <taxon>Endopterygota</taxon>
        <taxon>Diptera</taxon>
        <taxon>Brachycera</taxon>
        <taxon>Muscomorpha</taxon>
        <taxon>Tephritoidea</taxon>
        <taxon>Tephritidae</taxon>
        <taxon>Bactrocera</taxon>
        <taxon>Bactrocera</taxon>
    </lineage>
</organism>
<accession>A0ABM3J3M5</accession>
<keyword evidence="15" id="KW-1185">Reference proteome</keyword>
<dbReference type="Pfam" id="PF00858">
    <property type="entry name" value="ASC"/>
    <property type="match status" value="1"/>
</dbReference>
<evidence type="ECO:0000259" key="14">
    <source>
        <dbReference type="PROSITE" id="PS51379"/>
    </source>
</evidence>
<keyword evidence="3 12" id="KW-0813">Transport</keyword>
<feature type="transmembrane region" description="Helical" evidence="13">
    <location>
        <begin position="20"/>
        <end position="38"/>
    </location>
</feature>
<reference evidence="16" key="2">
    <citation type="submission" date="2025-08" db="UniProtKB">
        <authorList>
            <consortium name="RefSeq"/>
        </authorList>
    </citation>
    <scope>IDENTIFICATION</scope>
    <source>
        <tissue evidence="16">Adult</tissue>
    </source>
</reference>
<gene>
    <name evidence="16" type="primary">LOC105225872</name>
</gene>
<evidence type="ECO:0000256" key="2">
    <source>
        <dbReference type="ARBA" id="ARBA00007193"/>
    </source>
</evidence>
<evidence type="ECO:0000256" key="13">
    <source>
        <dbReference type="SAM" id="Phobius"/>
    </source>
</evidence>
<evidence type="ECO:0000256" key="3">
    <source>
        <dbReference type="ARBA" id="ARBA00022448"/>
    </source>
</evidence>
<proteinExistence type="inferred from homology"/>
<sequence>MATSLRLILKYSFLLVSSYYTLPFLVKLCVGLLNNFFASSVSFNMDTLFINWNTSFPAITVCEIYNGEKIWDMSEEYFGANHDLQLDDFVGEVVFFRGTCTTCDRCDYLNCPQNITELLTRFRGKCAQLLLNCKYINKPFNCCDEFLPIHTEYGICFAFNSNQARKSAQMHFASSRETGPGILKFDASADIQLHIHPPIDIPLPYFESTIRETVLLGSTKEIVINVMEVYNHPSMYQLTLDQRRCRFSNEPTDWGLEVGLYEFYSYSTCIVECGLKAQLEHCNCSSHFLAPAMKPQSGSVPMCDYRGLSCLTKYYEDIQLERKSCDCMSSCEEPEYTIVYSSPDVSDSESSMEVTQVHIALVDLPTQRYIRRVTKTPLDLLILIGGIAGLFFNASIVRLIEVIFLIKEYNWNSLWSRNK</sequence>
<evidence type="ECO:0000256" key="6">
    <source>
        <dbReference type="ARBA" id="ARBA00022989"/>
    </source>
</evidence>
<keyword evidence="8 12" id="KW-0406">Ion transport</keyword>
<evidence type="ECO:0000256" key="12">
    <source>
        <dbReference type="RuleBase" id="RU000679"/>
    </source>
</evidence>
<evidence type="ECO:0000256" key="1">
    <source>
        <dbReference type="ARBA" id="ARBA00004141"/>
    </source>
</evidence>
<dbReference type="GeneID" id="105225872"/>
<evidence type="ECO:0000256" key="9">
    <source>
        <dbReference type="ARBA" id="ARBA00023136"/>
    </source>
</evidence>
<evidence type="ECO:0000313" key="15">
    <source>
        <dbReference type="Proteomes" id="UP001652620"/>
    </source>
</evidence>
<evidence type="ECO:0000256" key="11">
    <source>
        <dbReference type="ARBA" id="ARBA00023303"/>
    </source>
</evidence>
<dbReference type="PANTHER" id="PTHR11690:SF184">
    <property type="entry name" value="PICKPOCKET 31"/>
    <property type="match status" value="1"/>
</dbReference>
<feature type="domain" description="4Fe-4S ferredoxin-type" evidence="14">
    <location>
        <begin position="91"/>
        <end position="121"/>
    </location>
</feature>
<evidence type="ECO:0000256" key="4">
    <source>
        <dbReference type="ARBA" id="ARBA00022461"/>
    </source>
</evidence>
<keyword evidence="5 12" id="KW-0812">Transmembrane</keyword>
<protein>
    <submittedName>
        <fullName evidence="16">Pickpocket protein 11 isoform X1</fullName>
    </submittedName>
</protein>
<reference evidence="15" key="1">
    <citation type="submission" date="2025-05" db="UniProtKB">
        <authorList>
            <consortium name="RefSeq"/>
        </authorList>
    </citation>
    <scope>NUCLEOTIDE SEQUENCE [LARGE SCALE GENOMIC DNA]</scope>
</reference>
<keyword evidence="10 12" id="KW-0739">Sodium transport</keyword>
<keyword evidence="7" id="KW-0915">Sodium</keyword>
<dbReference type="PROSITE" id="PS51379">
    <property type="entry name" value="4FE4S_FER_2"/>
    <property type="match status" value="1"/>
</dbReference>
<evidence type="ECO:0000256" key="5">
    <source>
        <dbReference type="ARBA" id="ARBA00022692"/>
    </source>
</evidence>